<dbReference type="Pfam" id="PF17174">
    <property type="entry name" value="DUF5130"/>
    <property type="match status" value="1"/>
</dbReference>
<dbReference type="RefSeq" id="WP_205257320.1">
    <property type="nucleotide sequence ID" value="NZ_BAAAPV010000001.1"/>
</dbReference>
<comment type="caution">
    <text evidence="2">The sequence shown here is derived from an EMBL/GenBank/DDBJ whole genome shotgun (WGS) entry which is preliminary data.</text>
</comment>
<evidence type="ECO:0000313" key="3">
    <source>
        <dbReference type="Proteomes" id="UP000663801"/>
    </source>
</evidence>
<name>A0A938YM56_9ACTN</name>
<organism evidence="2 3">
    <name type="scientific">Nakamurella flavida</name>
    <dbReference type="NCBI Taxonomy" id="363630"/>
    <lineage>
        <taxon>Bacteria</taxon>
        <taxon>Bacillati</taxon>
        <taxon>Actinomycetota</taxon>
        <taxon>Actinomycetes</taxon>
        <taxon>Nakamurellales</taxon>
        <taxon>Nakamurellaceae</taxon>
        <taxon>Nakamurella</taxon>
    </lineage>
</organism>
<dbReference type="AlphaFoldDB" id="A0A938YM56"/>
<dbReference type="Proteomes" id="UP000663801">
    <property type="component" value="Unassembled WGS sequence"/>
</dbReference>
<gene>
    <name evidence="2" type="ORF">JL107_12390</name>
</gene>
<sequence length="164" mass="17053">MARGEVEVSGAPGPDQGALAKETERRKWEPPSVGPVGEADHPLTIEQLLVLDDVITHAERATGLRFSAYLGDLGGDTRGRAESLLGDLGEDAPMAVLLAVSPGQRVVEVVTGSEAARRVSDRAARLAVLAVVSSCADGDVFGALSTGLRILADQAGTLPERSSW</sequence>
<accession>A0A938YM56</accession>
<reference evidence="2" key="1">
    <citation type="submission" date="2021-01" db="EMBL/GenBank/DDBJ databases">
        <title>KCTC 19127 draft genome.</title>
        <authorList>
            <person name="An D."/>
        </authorList>
    </citation>
    <scope>NUCLEOTIDE SEQUENCE</scope>
    <source>
        <strain evidence="2">KCTC 19127</strain>
    </source>
</reference>
<dbReference type="EMBL" id="JAERWL010000009">
    <property type="protein sequence ID" value="MBM9477243.1"/>
    <property type="molecule type" value="Genomic_DNA"/>
</dbReference>
<feature type="region of interest" description="Disordered" evidence="1">
    <location>
        <begin position="1"/>
        <end position="39"/>
    </location>
</feature>
<evidence type="ECO:0000256" key="1">
    <source>
        <dbReference type="SAM" id="MobiDB-lite"/>
    </source>
</evidence>
<proteinExistence type="predicted"/>
<evidence type="ECO:0000313" key="2">
    <source>
        <dbReference type="EMBL" id="MBM9477243.1"/>
    </source>
</evidence>
<keyword evidence="3" id="KW-1185">Reference proteome</keyword>
<dbReference type="InterPro" id="IPR033437">
    <property type="entry name" value="DUF5130"/>
</dbReference>
<protein>
    <submittedName>
        <fullName evidence="2">DUF5130 family protein</fullName>
    </submittedName>
</protein>